<evidence type="ECO:0000313" key="2">
    <source>
        <dbReference type="Proteomes" id="UP001180020"/>
    </source>
</evidence>
<reference evidence="1" key="1">
    <citation type="journal article" date="2023" name="Nat. Commun.">
        <title>Diploid and tetraploid genomes of Acorus and the evolution of monocots.</title>
        <authorList>
            <person name="Ma L."/>
            <person name="Liu K.W."/>
            <person name="Li Z."/>
            <person name="Hsiao Y.Y."/>
            <person name="Qi Y."/>
            <person name="Fu T."/>
            <person name="Tang G.D."/>
            <person name="Zhang D."/>
            <person name="Sun W.H."/>
            <person name="Liu D.K."/>
            <person name="Li Y."/>
            <person name="Chen G.Z."/>
            <person name="Liu X.D."/>
            <person name="Liao X.Y."/>
            <person name="Jiang Y.T."/>
            <person name="Yu X."/>
            <person name="Hao Y."/>
            <person name="Huang J."/>
            <person name="Zhao X.W."/>
            <person name="Ke S."/>
            <person name="Chen Y.Y."/>
            <person name="Wu W.L."/>
            <person name="Hsu J.L."/>
            <person name="Lin Y.F."/>
            <person name="Huang M.D."/>
            <person name="Li C.Y."/>
            <person name="Huang L."/>
            <person name="Wang Z.W."/>
            <person name="Zhao X."/>
            <person name="Zhong W.Y."/>
            <person name="Peng D.H."/>
            <person name="Ahmad S."/>
            <person name="Lan S."/>
            <person name="Zhang J.S."/>
            <person name="Tsai W.C."/>
            <person name="Van de Peer Y."/>
            <person name="Liu Z.J."/>
        </authorList>
    </citation>
    <scope>NUCLEOTIDE SEQUENCE</scope>
    <source>
        <strain evidence="1">CP</strain>
    </source>
</reference>
<gene>
    <name evidence="1" type="primary">GONST2</name>
    <name evidence="1" type="ORF">QJS10_CPB19g00550</name>
</gene>
<organism evidence="1 2">
    <name type="scientific">Acorus calamus</name>
    <name type="common">Sweet flag</name>
    <dbReference type="NCBI Taxonomy" id="4465"/>
    <lineage>
        <taxon>Eukaryota</taxon>
        <taxon>Viridiplantae</taxon>
        <taxon>Streptophyta</taxon>
        <taxon>Embryophyta</taxon>
        <taxon>Tracheophyta</taxon>
        <taxon>Spermatophyta</taxon>
        <taxon>Magnoliopsida</taxon>
        <taxon>Liliopsida</taxon>
        <taxon>Acoraceae</taxon>
        <taxon>Acorus</taxon>
    </lineage>
</organism>
<comment type="caution">
    <text evidence="1">The sequence shown here is derived from an EMBL/GenBank/DDBJ whole genome shotgun (WGS) entry which is preliminary data.</text>
</comment>
<dbReference type="EMBL" id="JAUJYO010000019">
    <property type="protein sequence ID" value="KAK1288965.1"/>
    <property type="molecule type" value="Genomic_DNA"/>
</dbReference>
<evidence type="ECO:0000313" key="1">
    <source>
        <dbReference type="EMBL" id="KAK1288965.1"/>
    </source>
</evidence>
<dbReference type="AlphaFoldDB" id="A0AAV9CJR1"/>
<sequence length="330" mass="37328">MNMYHHIILCVSGDAVLEYNYYQRLPNKVLFITRYSVLKAPRAAAYAAHKRFEIKEQGAFVHDVSLPTGQTEKPHNRLETRSPLLSGMAYSISSCNMILLNKVVLSSYGFNAAMTLTRVISLHGKASYEDSGVLGSFFMPLKCKEIQNSKLKAQWEVDFGTQIIWIFDASHSVHIASLVDDLPDDDENEKVIQISGTKLRVIVTVSANPTNKTVPNSAFAFWMLLITYPSTCSAIGLGDFEGVTGDAELTRRYRIDDTFGNTVPEGILQKLEGIRRRFYWSGTHGDSRKSHMIRWDLVYSRKRMGGAGVLNLGEFNKALLSKWRWRWMSN</sequence>
<protein>
    <submittedName>
        <fullName evidence="1">GDP-mannose transporter GONST2</fullName>
    </submittedName>
</protein>
<proteinExistence type="predicted"/>
<keyword evidence="2" id="KW-1185">Reference proteome</keyword>
<reference evidence="1" key="2">
    <citation type="submission" date="2023-06" db="EMBL/GenBank/DDBJ databases">
        <authorList>
            <person name="Ma L."/>
            <person name="Liu K.-W."/>
            <person name="Li Z."/>
            <person name="Hsiao Y.-Y."/>
            <person name="Qi Y."/>
            <person name="Fu T."/>
            <person name="Tang G."/>
            <person name="Zhang D."/>
            <person name="Sun W.-H."/>
            <person name="Liu D.-K."/>
            <person name="Li Y."/>
            <person name="Chen G.-Z."/>
            <person name="Liu X.-D."/>
            <person name="Liao X.-Y."/>
            <person name="Jiang Y.-T."/>
            <person name="Yu X."/>
            <person name="Hao Y."/>
            <person name="Huang J."/>
            <person name="Zhao X.-W."/>
            <person name="Ke S."/>
            <person name="Chen Y.-Y."/>
            <person name="Wu W.-L."/>
            <person name="Hsu J.-L."/>
            <person name="Lin Y.-F."/>
            <person name="Huang M.-D."/>
            <person name="Li C.-Y."/>
            <person name="Huang L."/>
            <person name="Wang Z.-W."/>
            <person name="Zhao X."/>
            <person name="Zhong W.-Y."/>
            <person name="Peng D.-H."/>
            <person name="Ahmad S."/>
            <person name="Lan S."/>
            <person name="Zhang J.-S."/>
            <person name="Tsai W.-C."/>
            <person name="Van De Peer Y."/>
            <person name="Liu Z.-J."/>
        </authorList>
    </citation>
    <scope>NUCLEOTIDE SEQUENCE</scope>
    <source>
        <strain evidence="1">CP</strain>
        <tissue evidence="1">Leaves</tissue>
    </source>
</reference>
<name>A0AAV9CJR1_ACOCL</name>
<dbReference type="Proteomes" id="UP001180020">
    <property type="component" value="Unassembled WGS sequence"/>
</dbReference>
<accession>A0AAV9CJR1</accession>